<evidence type="ECO:0000313" key="1">
    <source>
        <dbReference type="EnsemblPlants" id="AET5Gv20278100.13"/>
    </source>
</evidence>
<reference evidence="2" key="2">
    <citation type="journal article" date="2017" name="Nat. Plants">
        <title>The Aegilops tauschii genome reveals multiple impacts of transposons.</title>
        <authorList>
            <person name="Zhao G."/>
            <person name="Zou C."/>
            <person name="Li K."/>
            <person name="Wang K."/>
            <person name="Li T."/>
            <person name="Gao L."/>
            <person name="Zhang X."/>
            <person name="Wang H."/>
            <person name="Yang Z."/>
            <person name="Liu X."/>
            <person name="Jiang W."/>
            <person name="Mao L."/>
            <person name="Kong X."/>
            <person name="Jiao Y."/>
            <person name="Jia J."/>
        </authorList>
    </citation>
    <scope>NUCLEOTIDE SEQUENCE [LARGE SCALE GENOMIC DNA]</scope>
    <source>
        <strain evidence="2">cv. AL8/78</strain>
    </source>
</reference>
<reference evidence="1" key="4">
    <citation type="submission" date="2019-03" db="UniProtKB">
        <authorList>
            <consortium name="EnsemblPlants"/>
        </authorList>
    </citation>
    <scope>IDENTIFICATION</scope>
</reference>
<reference evidence="2" key="1">
    <citation type="journal article" date="2014" name="Science">
        <title>Ancient hybridizations among the ancestral genomes of bread wheat.</title>
        <authorList>
            <consortium name="International Wheat Genome Sequencing Consortium,"/>
            <person name="Marcussen T."/>
            <person name="Sandve S.R."/>
            <person name="Heier L."/>
            <person name="Spannagl M."/>
            <person name="Pfeifer M."/>
            <person name="Jakobsen K.S."/>
            <person name="Wulff B.B."/>
            <person name="Steuernagel B."/>
            <person name="Mayer K.F."/>
            <person name="Olsen O.A."/>
        </authorList>
    </citation>
    <scope>NUCLEOTIDE SEQUENCE [LARGE SCALE GENOMIC DNA]</scope>
    <source>
        <strain evidence="2">cv. AL8/78</strain>
    </source>
</reference>
<proteinExistence type="predicted"/>
<protein>
    <submittedName>
        <fullName evidence="1">Uncharacterized protein</fullName>
    </submittedName>
</protein>
<name>A0A453K3J6_AEGTS</name>
<evidence type="ECO:0000313" key="2">
    <source>
        <dbReference type="Proteomes" id="UP000015105"/>
    </source>
</evidence>
<accession>A0A453K3J6</accession>
<organism evidence="1 2">
    <name type="scientific">Aegilops tauschii subsp. strangulata</name>
    <name type="common">Goatgrass</name>
    <dbReference type="NCBI Taxonomy" id="200361"/>
    <lineage>
        <taxon>Eukaryota</taxon>
        <taxon>Viridiplantae</taxon>
        <taxon>Streptophyta</taxon>
        <taxon>Embryophyta</taxon>
        <taxon>Tracheophyta</taxon>
        <taxon>Spermatophyta</taxon>
        <taxon>Magnoliopsida</taxon>
        <taxon>Liliopsida</taxon>
        <taxon>Poales</taxon>
        <taxon>Poaceae</taxon>
        <taxon>BOP clade</taxon>
        <taxon>Pooideae</taxon>
        <taxon>Triticodae</taxon>
        <taxon>Triticeae</taxon>
        <taxon>Triticinae</taxon>
        <taxon>Aegilops</taxon>
    </lineage>
</organism>
<dbReference type="Gramene" id="AET5Gv20278100.13">
    <property type="protein sequence ID" value="AET5Gv20278100.13"/>
    <property type="gene ID" value="AET5Gv20278100"/>
</dbReference>
<dbReference type="EnsemblPlants" id="AET5Gv20278100.13">
    <property type="protein sequence ID" value="AET5Gv20278100.13"/>
    <property type="gene ID" value="AET5Gv20278100"/>
</dbReference>
<dbReference type="AlphaFoldDB" id="A0A453K3J6"/>
<reference evidence="1" key="5">
    <citation type="journal article" date="2021" name="G3 (Bethesda)">
        <title>Aegilops tauschii genome assembly Aet v5.0 features greater sequence contiguity and improved annotation.</title>
        <authorList>
            <person name="Wang L."/>
            <person name="Zhu T."/>
            <person name="Rodriguez J.C."/>
            <person name="Deal K.R."/>
            <person name="Dubcovsky J."/>
            <person name="McGuire P.E."/>
            <person name="Lux T."/>
            <person name="Spannagl M."/>
            <person name="Mayer K.F.X."/>
            <person name="Baldrich P."/>
            <person name="Meyers B.C."/>
            <person name="Huo N."/>
            <person name="Gu Y.Q."/>
            <person name="Zhou H."/>
            <person name="Devos K.M."/>
            <person name="Bennetzen J.L."/>
            <person name="Unver T."/>
            <person name="Budak H."/>
            <person name="Gulick P.J."/>
            <person name="Galiba G."/>
            <person name="Kalapos B."/>
            <person name="Nelson D.R."/>
            <person name="Li P."/>
            <person name="You F.M."/>
            <person name="Luo M.C."/>
            <person name="Dvorak J."/>
        </authorList>
    </citation>
    <scope>NUCLEOTIDE SEQUENCE [LARGE SCALE GENOMIC DNA]</scope>
    <source>
        <strain evidence="1">cv. AL8/78</strain>
    </source>
</reference>
<sequence length="221" mass="24428">FRLILTRSLSDGGSISAMTTRLDRVEMGPYYHAASRWTTVRDRDHDILAGRYLDVDEQIQAGVCFAIDDFQIVVRECVQEGLLEEESIELVDLASDSESAAPKPNIGGRVWVLADDADADEEGEGGCILSDETEPNAIMHRYDSGLVRDPAKGHQEKKVLDQKTEGHGKSLSMKIKPWKGPIPKVCLPPHTLSDYFSSDGWTRVTRKKKKHGVAASKQPPG</sequence>
<reference evidence="1" key="3">
    <citation type="journal article" date="2017" name="Nature">
        <title>Genome sequence of the progenitor of the wheat D genome Aegilops tauschii.</title>
        <authorList>
            <person name="Luo M.C."/>
            <person name="Gu Y.Q."/>
            <person name="Puiu D."/>
            <person name="Wang H."/>
            <person name="Twardziok S.O."/>
            <person name="Deal K.R."/>
            <person name="Huo N."/>
            <person name="Zhu T."/>
            <person name="Wang L."/>
            <person name="Wang Y."/>
            <person name="McGuire P.E."/>
            <person name="Liu S."/>
            <person name="Long H."/>
            <person name="Ramasamy R.K."/>
            <person name="Rodriguez J.C."/>
            <person name="Van S.L."/>
            <person name="Yuan L."/>
            <person name="Wang Z."/>
            <person name="Xia Z."/>
            <person name="Xiao L."/>
            <person name="Anderson O.D."/>
            <person name="Ouyang S."/>
            <person name="Liang Y."/>
            <person name="Zimin A.V."/>
            <person name="Pertea G."/>
            <person name="Qi P."/>
            <person name="Bennetzen J.L."/>
            <person name="Dai X."/>
            <person name="Dawson M.W."/>
            <person name="Muller H.G."/>
            <person name="Kugler K."/>
            <person name="Rivarola-Duarte L."/>
            <person name="Spannagl M."/>
            <person name="Mayer K.F.X."/>
            <person name="Lu F.H."/>
            <person name="Bevan M.W."/>
            <person name="Leroy P."/>
            <person name="Li P."/>
            <person name="You F.M."/>
            <person name="Sun Q."/>
            <person name="Liu Z."/>
            <person name="Lyons E."/>
            <person name="Wicker T."/>
            <person name="Salzberg S.L."/>
            <person name="Devos K.M."/>
            <person name="Dvorak J."/>
        </authorList>
    </citation>
    <scope>NUCLEOTIDE SEQUENCE [LARGE SCALE GENOMIC DNA]</scope>
    <source>
        <strain evidence="1">cv. AL8/78</strain>
    </source>
</reference>
<keyword evidence="2" id="KW-1185">Reference proteome</keyword>
<dbReference type="Proteomes" id="UP000015105">
    <property type="component" value="Chromosome 5D"/>
</dbReference>